<evidence type="ECO:0000313" key="3">
    <source>
        <dbReference type="Proteomes" id="UP000327294"/>
    </source>
</evidence>
<dbReference type="RefSeq" id="WP_152173419.1">
    <property type="nucleotide sequence ID" value="NZ_CP045096.1"/>
</dbReference>
<dbReference type="EMBL" id="CP045096">
    <property type="protein sequence ID" value="QFR02099.1"/>
    <property type="molecule type" value="Genomic_DNA"/>
</dbReference>
<sequence>MEAYVHGVSTCSMDDPVEALGGNSGTSWSGGSSRKPPASTQHPGQARQLIAYWLRQGLFIM</sequence>
<reference evidence="2 3" key="1">
    <citation type="submission" date="2019-10" db="EMBL/GenBank/DDBJ databases">
        <title>Streptomyces sp. strain GY16 isolated from leaves of Broussonetia papyrifera.</title>
        <authorList>
            <person name="Mo P."/>
        </authorList>
    </citation>
    <scope>NUCLEOTIDE SEQUENCE [LARGE SCALE GENOMIC DNA]</scope>
    <source>
        <strain evidence="2 3">GY16</strain>
    </source>
</reference>
<gene>
    <name evidence="2" type="ORF">F9278_44750</name>
</gene>
<accession>A0A5P8KH67</accession>
<dbReference type="Proteomes" id="UP000327294">
    <property type="component" value="Chromosome"/>
</dbReference>
<dbReference type="KEGG" id="sphv:F9278_44750"/>
<name>A0A5P8KH67_9ACTN</name>
<evidence type="ECO:0000256" key="1">
    <source>
        <dbReference type="SAM" id="MobiDB-lite"/>
    </source>
</evidence>
<keyword evidence="3" id="KW-1185">Reference proteome</keyword>
<feature type="region of interest" description="Disordered" evidence="1">
    <location>
        <begin position="1"/>
        <end position="45"/>
    </location>
</feature>
<dbReference type="AlphaFoldDB" id="A0A5P8KH67"/>
<evidence type="ECO:0000313" key="2">
    <source>
        <dbReference type="EMBL" id="QFR02099.1"/>
    </source>
</evidence>
<proteinExistence type="predicted"/>
<organism evidence="2 3">
    <name type="scientific">Streptomyces phaeolivaceus</name>
    <dbReference type="NCBI Taxonomy" id="2653200"/>
    <lineage>
        <taxon>Bacteria</taxon>
        <taxon>Bacillati</taxon>
        <taxon>Actinomycetota</taxon>
        <taxon>Actinomycetes</taxon>
        <taxon>Kitasatosporales</taxon>
        <taxon>Streptomycetaceae</taxon>
        <taxon>Streptomyces</taxon>
    </lineage>
</organism>
<protein>
    <submittedName>
        <fullName evidence="2">Uncharacterized protein</fullName>
    </submittedName>
</protein>